<name>A0ABN1TFT8_9ACTN</name>
<gene>
    <name evidence="2" type="ORF">GCM10009663_26230</name>
</gene>
<feature type="region of interest" description="Disordered" evidence="1">
    <location>
        <begin position="53"/>
        <end position="74"/>
    </location>
</feature>
<accession>A0ABN1TFT8</accession>
<evidence type="ECO:0000313" key="2">
    <source>
        <dbReference type="EMBL" id="GAA1082075.1"/>
    </source>
</evidence>
<dbReference type="Proteomes" id="UP001499987">
    <property type="component" value="Unassembled WGS sequence"/>
</dbReference>
<comment type="caution">
    <text evidence="2">The sequence shown here is derived from an EMBL/GenBank/DDBJ whole genome shotgun (WGS) entry which is preliminary data.</text>
</comment>
<organism evidence="2 3">
    <name type="scientific">Kitasatospora arboriphila</name>
    <dbReference type="NCBI Taxonomy" id="258052"/>
    <lineage>
        <taxon>Bacteria</taxon>
        <taxon>Bacillati</taxon>
        <taxon>Actinomycetota</taxon>
        <taxon>Actinomycetes</taxon>
        <taxon>Kitasatosporales</taxon>
        <taxon>Streptomycetaceae</taxon>
        <taxon>Kitasatospora</taxon>
    </lineage>
</organism>
<dbReference type="RefSeq" id="WP_344623744.1">
    <property type="nucleotide sequence ID" value="NZ_BAAALD010000020.1"/>
</dbReference>
<sequence length="74" mass="8231">MDGTDRSVIDRTRTCLALHRASWGSELDPDEAARAAWRLHRTTEQLLALTEELLADSTENGTSHSQRTPEGGIR</sequence>
<reference evidence="2 3" key="1">
    <citation type="journal article" date="2019" name="Int. J. Syst. Evol. Microbiol.">
        <title>The Global Catalogue of Microorganisms (GCM) 10K type strain sequencing project: providing services to taxonomists for standard genome sequencing and annotation.</title>
        <authorList>
            <consortium name="The Broad Institute Genomics Platform"/>
            <consortium name="The Broad Institute Genome Sequencing Center for Infectious Disease"/>
            <person name="Wu L."/>
            <person name="Ma J."/>
        </authorList>
    </citation>
    <scope>NUCLEOTIDE SEQUENCE [LARGE SCALE GENOMIC DNA]</scope>
    <source>
        <strain evidence="2 3">JCM 13002</strain>
    </source>
</reference>
<keyword evidence="3" id="KW-1185">Reference proteome</keyword>
<evidence type="ECO:0000313" key="3">
    <source>
        <dbReference type="Proteomes" id="UP001499987"/>
    </source>
</evidence>
<evidence type="ECO:0008006" key="4">
    <source>
        <dbReference type="Google" id="ProtNLM"/>
    </source>
</evidence>
<dbReference type="EMBL" id="BAAALD010000020">
    <property type="protein sequence ID" value="GAA1082075.1"/>
    <property type="molecule type" value="Genomic_DNA"/>
</dbReference>
<proteinExistence type="predicted"/>
<protein>
    <recommendedName>
        <fullName evidence="4">ANTAR domain-containing protein</fullName>
    </recommendedName>
</protein>
<feature type="compositionally biased region" description="Polar residues" evidence="1">
    <location>
        <begin position="57"/>
        <end position="68"/>
    </location>
</feature>
<evidence type="ECO:0000256" key="1">
    <source>
        <dbReference type="SAM" id="MobiDB-lite"/>
    </source>
</evidence>